<gene>
    <name evidence="1" type="ORF">O9H85_19785</name>
</gene>
<keyword evidence="2" id="KW-1185">Reference proteome</keyword>
<accession>A0ABT4QCK8</accession>
<name>A0ABT4QCK8_9BACL</name>
<evidence type="ECO:0000313" key="1">
    <source>
        <dbReference type="EMBL" id="MCZ8514623.1"/>
    </source>
</evidence>
<comment type="caution">
    <text evidence="1">The sequence shown here is derived from an EMBL/GenBank/DDBJ whole genome shotgun (WGS) entry which is preliminary data.</text>
</comment>
<organism evidence="1 2">
    <name type="scientific">Paenibacillus gyeongsangnamensis</name>
    <dbReference type="NCBI Taxonomy" id="3388067"/>
    <lineage>
        <taxon>Bacteria</taxon>
        <taxon>Bacillati</taxon>
        <taxon>Bacillota</taxon>
        <taxon>Bacilli</taxon>
        <taxon>Bacillales</taxon>
        <taxon>Paenibacillaceae</taxon>
        <taxon>Paenibacillus</taxon>
    </lineage>
</organism>
<proteinExistence type="predicted"/>
<dbReference type="Proteomes" id="UP001527882">
    <property type="component" value="Unassembled WGS sequence"/>
</dbReference>
<dbReference type="EMBL" id="JAQAGZ010000013">
    <property type="protein sequence ID" value="MCZ8514623.1"/>
    <property type="molecule type" value="Genomic_DNA"/>
</dbReference>
<protein>
    <submittedName>
        <fullName evidence="1">DUF2642 domain-containing protein</fullName>
    </submittedName>
</protein>
<sequence length="221" mass="24861">MKTIQAFLNQQVELTVSGKKDPLRGKLLELGSDILVIQDDLQFIYIPILHLQQISISKKPEAESEAAAAAVWEPKSDLSYRKVLMNAKGMFTELFITGNKSIHGYVASIMNDFFVFHSPLHHFLLVSMRHLKYLIPYEPNTTPYSMNPSAFPLYPNPISLARNMEQQLKKLEGEFVVLNLGENAETIGLLKTADSPLIEIVNSTGASSFMHIDHVKTVHRP</sequence>
<reference evidence="1 2" key="1">
    <citation type="submission" date="2022-12" db="EMBL/GenBank/DDBJ databases">
        <title>Draft genome sequence of Paenibacillus sp. dW9.</title>
        <authorList>
            <person name="Choi E.-W."/>
            <person name="Kim D.-U."/>
        </authorList>
    </citation>
    <scope>NUCLEOTIDE SEQUENCE [LARGE SCALE GENOMIC DNA]</scope>
    <source>
        <strain evidence="2">dW9</strain>
    </source>
</reference>
<evidence type="ECO:0000313" key="2">
    <source>
        <dbReference type="Proteomes" id="UP001527882"/>
    </source>
</evidence>